<gene>
    <name evidence="2" type="ORF">Ga0061068_105147</name>
</gene>
<dbReference type="EMBL" id="CYHH01000005">
    <property type="protein sequence ID" value="CUB07243.1"/>
    <property type="molecule type" value="Genomic_DNA"/>
</dbReference>
<feature type="region of interest" description="Disordered" evidence="1">
    <location>
        <begin position="88"/>
        <end position="114"/>
    </location>
</feature>
<feature type="compositionally biased region" description="Basic and acidic residues" evidence="1">
    <location>
        <begin position="100"/>
        <end position="114"/>
    </location>
</feature>
<accession>A0A0K6IVY7</accession>
<dbReference type="AlphaFoldDB" id="A0A0K6IVY7"/>
<evidence type="ECO:0000256" key="1">
    <source>
        <dbReference type="SAM" id="MobiDB-lite"/>
    </source>
</evidence>
<name>A0A0K6IVY7_9PROT</name>
<dbReference type="Proteomes" id="UP000182108">
    <property type="component" value="Unassembled WGS sequence"/>
</dbReference>
<organism evidence="2 3">
    <name type="scientific">Tepidiphilus thermophilus</name>
    <dbReference type="NCBI Taxonomy" id="876478"/>
    <lineage>
        <taxon>Bacteria</taxon>
        <taxon>Pseudomonadati</taxon>
        <taxon>Pseudomonadota</taxon>
        <taxon>Hydrogenophilia</taxon>
        <taxon>Hydrogenophilales</taxon>
        <taxon>Hydrogenophilaceae</taxon>
        <taxon>Tepidiphilus</taxon>
    </lineage>
</organism>
<sequence length="114" mass="13015">MKPTVRNFVIVGLTSEGKRFRPSDWAERLCGIMSQFGSDHKMRYSPYVQPGPDENGAKTVRVDARLYDIEPLAYHFLLNFAKDNDLQLRFPDEETPPSDDEGKPENARQEKGSP</sequence>
<dbReference type="RefSeq" id="WP_055423534.1">
    <property type="nucleotide sequence ID" value="NZ_CYHH01000005.1"/>
</dbReference>
<reference evidence="3" key="1">
    <citation type="submission" date="2015-08" db="EMBL/GenBank/DDBJ databases">
        <authorList>
            <person name="Babu N.S."/>
            <person name="Beckwith C.J."/>
            <person name="Beseler K.G."/>
            <person name="Brison A."/>
            <person name="Carone J.V."/>
            <person name="Caskin T.P."/>
            <person name="Diamond M."/>
            <person name="Durham M.E."/>
            <person name="Foxe J.M."/>
            <person name="Go M."/>
            <person name="Henderson B.A."/>
            <person name="Jones I.B."/>
            <person name="McGettigan J.A."/>
            <person name="Micheletti S.J."/>
            <person name="Nasrallah M.E."/>
            <person name="Ortiz D."/>
            <person name="Piller C.R."/>
            <person name="Privatt S.R."/>
            <person name="Schneider S.L."/>
            <person name="Sharp S."/>
            <person name="Smith T.C."/>
            <person name="Stanton J.D."/>
            <person name="Ullery H.E."/>
            <person name="Wilson R.J."/>
            <person name="Serrano M.G."/>
            <person name="Buck G."/>
            <person name="Lee V."/>
            <person name="Wang Y."/>
            <person name="Carvalho R."/>
            <person name="Voegtly L."/>
            <person name="Shi R."/>
            <person name="Duckworth R."/>
            <person name="Johnson A."/>
            <person name="Loviza R."/>
            <person name="Walstead R."/>
            <person name="Shah Z."/>
            <person name="Kiflezghi M."/>
            <person name="Wade K."/>
            <person name="Ball S.L."/>
            <person name="Bradley K.W."/>
            <person name="Asai D.J."/>
            <person name="Bowman C.A."/>
            <person name="Russell D.A."/>
            <person name="Pope W.H."/>
            <person name="Jacobs-Sera D."/>
            <person name="Hendrix R.W."/>
            <person name="Hatfull G.F."/>
        </authorList>
    </citation>
    <scope>NUCLEOTIDE SEQUENCE [LARGE SCALE GENOMIC DNA]</scope>
    <source>
        <strain evidence="3">JCM 19170</strain>
    </source>
</reference>
<dbReference type="Gene3D" id="3.30.70.2340">
    <property type="entry name" value="Uncharacterised protein PF12112 family, DUF3579"/>
    <property type="match status" value="1"/>
</dbReference>
<evidence type="ECO:0000313" key="2">
    <source>
        <dbReference type="EMBL" id="CUB07243.1"/>
    </source>
</evidence>
<proteinExistence type="predicted"/>
<dbReference type="InterPro" id="IPR021969">
    <property type="entry name" value="DUF3579"/>
</dbReference>
<dbReference type="Pfam" id="PF12112">
    <property type="entry name" value="DUF3579"/>
    <property type="match status" value="1"/>
</dbReference>
<dbReference type="OrthoDB" id="9814727at2"/>
<evidence type="ECO:0000313" key="3">
    <source>
        <dbReference type="Proteomes" id="UP000182108"/>
    </source>
</evidence>
<protein>
    <recommendedName>
        <fullName evidence="4">DUF3579 domain-containing protein</fullName>
    </recommendedName>
</protein>
<evidence type="ECO:0008006" key="4">
    <source>
        <dbReference type="Google" id="ProtNLM"/>
    </source>
</evidence>
<keyword evidence="3" id="KW-1185">Reference proteome</keyword>